<evidence type="ECO:0000256" key="5">
    <source>
        <dbReference type="SAM" id="Phobius"/>
    </source>
</evidence>
<evidence type="ECO:0000313" key="8">
    <source>
        <dbReference type="Proteomes" id="UP000030664"/>
    </source>
</evidence>
<dbReference type="SUPFAM" id="SSF52540">
    <property type="entry name" value="P-loop containing nucleoside triphosphate hydrolases"/>
    <property type="match status" value="1"/>
</dbReference>
<dbReference type="SMART" id="SM00382">
    <property type="entry name" value="AAA"/>
    <property type="match status" value="2"/>
</dbReference>
<dbReference type="Proteomes" id="UP000030664">
    <property type="component" value="Unassembled WGS sequence"/>
</dbReference>
<evidence type="ECO:0000256" key="1">
    <source>
        <dbReference type="ARBA" id="ARBA00022741"/>
    </source>
</evidence>
<dbReference type="GO" id="GO:0005524">
    <property type="term" value="F:ATP binding"/>
    <property type="evidence" value="ECO:0007669"/>
    <property type="project" value="UniProtKB-UniRule"/>
</dbReference>
<sequence>MQLSLRITWAGSGVLHTAHLTAAPGARGAELRAELVRLLGTPCTAVVSGVDLAATSVGAPPLTDGATVALTPEERHLDDADVPVGPARASTPGPPSPVVPLADSHEAACLLAVEGVGVGTRLPLTRGTHQLGLTPCEPRLLPASQPGKDPAQPTLIMDDAGLRVLPGGAELRHGDRVRVRRDGRACTLRVSFPAAHTEDLAWPDPAVPPAGFTAQEADPVHPLRVDSPAVAKSRIALITGLLPLVAGIGIAVVTHWWFFLVFSALGAVTSAVGWFGERGARRDHRRRLAAALERDLRRCEKAAPSAAEIVARCRTVRSSSRMDSSGPRAGTALSHDATTPGRIGAPAARTRRWVRLGHAARSAHIVGDRATAPRAAFHPHAPVLLDLAGIGSLTLVLDRERAEGVLHALAVQLFTGPAALTALRVSPGITWRPPVAHDLLPAPHENPTASSPDRDVALEVVTPAWAAAAPATPGTLRIIVTADPEGAPGDTVVTAGPDGLRLGSRVVHVVPGLAETGRGTHLEFTPDTVTIDTAEAAIRAWRRAAGGTHGGPLPRRVGSHELVAAHPGPTSTALIGTSRGGSDARPQPATSTAALTAVFGVSSAGPAVVRLDDENPHLLVAGTTGCGKSEVLRTLVTALAYTFPPERLEFVFIDFKGGAALAPLTGLPHVTSLLTDLGPDEVRRALAFLRSEVQRRERVLSSLGLNDMAQLLRTRSGPLPLRELVVVVDEARMLTDAFPDAGQQLAVIAAVGRSLGVHLVLATQRPQGALSADVRANITQALCLRVRSDQESMDVLGTAAAARIAPGIPGRGFLDRGDGPPVEVQAAVLTRMIPPRPEPLVLRFDPGPLPSPPVAGTGHVRLGASAARETGVTAAVRDVSRAWHGYLPPTSSDMAPSRVPADAAVPPPLPRHVPAVRTDGEVDLGAAENPAAHWCGRVSWHPWRDGPLLLIGRPEATRNGLFDVLRRCAHIRIPTATDEAHTGVAVYVLTASGQAVEGLTTADGRPLHPAVRGRARVDQPGDVAHLVRQLHEGLEHASTVPGDPPSRAVLAVDDWDRCCQVLRASSWAHLEDELVSLMATGASRGLSCVVAGDRALVAGRASHLGSNRLYFPQGQSSDALVQWPRLPPFTPYPERAALAGPMAARCTPWDPEDSSGHLAVVQLATGLGPDAPAVTHSAPPGPTRPVDLRDARLVPPRNDSPAGALAAVSQDSPDTGRADGPTHHPANPWPTSFPLPTVWHAPDRSVAGLVLGVTRGGQCAVHPWGPGSTLIVASPARSGRSTFLDAARSGLSAGASGDGAPEYLVLTGSPRTAAEAEELLRAARSADRPATIIIDDADHLTPDVLRALATAWSPHAVPVESHQAADSPVTASAQPGVRMIVGVRLTDALAGTFPPLLAWRQHADTLLVRPRRVFDGDVFGVSLTGLALGGPPGRAVWAHRGLAEPVQLPAPARAVTK</sequence>
<keyword evidence="2 3" id="KW-0067">ATP-binding</keyword>
<dbReference type="InterPro" id="IPR027417">
    <property type="entry name" value="P-loop_NTPase"/>
</dbReference>
<dbReference type="STRING" id="223184.AS25_11550"/>
<evidence type="ECO:0000256" key="4">
    <source>
        <dbReference type="SAM" id="MobiDB-lite"/>
    </source>
</evidence>
<dbReference type="PANTHER" id="PTHR22683">
    <property type="entry name" value="SPORULATION PROTEIN RELATED"/>
    <property type="match status" value="1"/>
</dbReference>
<feature type="domain" description="FtsK" evidence="6">
    <location>
        <begin position="604"/>
        <end position="793"/>
    </location>
</feature>
<dbReference type="InterPro" id="IPR003593">
    <property type="entry name" value="AAA+_ATPase"/>
</dbReference>
<reference evidence="7 8" key="1">
    <citation type="submission" date="2014-09" db="EMBL/GenBank/DDBJ databases">
        <title>High-quality draft genome sequence of Kocuria marina SO9-6, an actinobacterium isolated from a copper mine.</title>
        <authorList>
            <person name="Castro D.B."/>
            <person name="Pereira L.B."/>
            <person name="Silva M.V."/>
            <person name="Silva B.P."/>
            <person name="Zanardi B.R."/>
            <person name="Carlos C."/>
            <person name="Belgini D.R."/>
            <person name="Limache E.G."/>
            <person name="Lacerda G.V."/>
            <person name="Nery M.B."/>
            <person name="Gomes M.B."/>
            <person name="Souza S."/>
            <person name="Silva T.M."/>
            <person name="Rodrigues V.D."/>
            <person name="Paulino L.C."/>
            <person name="Vicentini R."/>
            <person name="Ferraz L.F."/>
            <person name="Ottoboni L.M."/>
        </authorList>
    </citation>
    <scope>NUCLEOTIDE SEQUENCE [LARGE SCALE GENOMIC DNA]</scope>
    <source>
        <strain evidence="7 8">SO9-6</strain>
    </source>
</reference>
<dbReference type="InterPro" id="IPR050206">
    <property type="entry name" value="FtsK/SpoIIIE/SftA"/>
</dbReference>
<dbReference type="PANTHER" id="PTHR22683:SF1">
    <property type="entry name" value="TYPE VII SECRETION SYSTEM PROTEIN ESSC"/>
    <property type="match status" value="1"/>
</dbReference>
<organism evidence="7 8">
    <name type="scientific">Kocuria marina</name>
    <dbReference type="NCBI Taxonomy" id="223184"/>
    <lineage>
        <taxon>Bacteria</taxon>
        <taxon>Bacillati</taxon>
        <taxon>Actinomycetota</taxon>
        <taxon>Actinomycetes</taxon>
        <taxon>Micrococcales</taxon>
        <taxon>Micrococcaceae</taxon>
        <taxon>Kocuria</taxon>
    </lineage>
</organism>
<feature type="binding site" evidence="3">
    <location>
        <begin position="622"/>
        <end position="629"/>
    </location>
    <ligand>
        <name>ATP</name>
        <dbReference type="ChEBI" id="CHEBI:30616"/>
    </ligand>
</feature>
<evidence type="ECO:0000256" key="3">
    <source>
        <dbReference type="PROSITE-ProRule" id="PRU00289"/>
    </source>
</evidence>
<proteinExistence type="predicted"/>
<gene>
    <name evidence="7" type="ORF">AS25_11550</name>
</gene>
<dbReference type="eggNOG" id="COG1674">
    <property type="taxonomic scope" value="Bacteria"/>
</dbReference>
<dbReference type="RefSeq" id="WP_035965269.1">
    <property type="nucleotide sequence ID" value="NZ_JROM01000055.1"/>
</dbReference>
<name>A0A0B0D9U5_9MICC</name>
<dbReference type="Gene3D" id="3.40.50.300">
    <property type="entry name" value="P-loop containing nucleotide triphosphate hydrolases"/>
    <property type="match status" value="1"/>
</dbReference>
<evidence type="ECO:0000256" key="2">
    <source>
        <dbReference type="ARBA" id="ARBA00022840"/>
    </source>
</evidence>
<accession>A0A0B0D9U5</accession>
<dbReference type="Pfam" id="PF01580">
    <property type="entry name" value="FtsK_SpoIIIE"/>
    <property type="match status" value="1"/>
</dbReference>
<keyword evidence="5" id="KW-0472">Membrane</keyword>
<comment type="caution">
    <text evidence="7">The sequence shown here is derived from an EMBL/GenBank/DDBJ whole genome shotgun (WGS) entry which is preliminary data.</text>
</comment>
<keyword evidence="1 3" id="KW-0547">Nucleotide-binding</keyword>
<evidence type="ECO:0000313" key="7">
    <source>
        <dbReference type="EMBL" id="KHE73530.1"/>
    </source>
</evidence>
<feature type="region of interest" description="Disordered" evidence="4">
    <location>
        <begin position="1169"/>
        <end position="1231"/>
    </location>
</feature>
<dbReference type="EMBL" id="JROM01000055">
    <property type="protein sequence ID" value="KHE73530.1"/>
    <property type="molecule type" value="Genomic_DNA"/>
</dbReference>
<feature type="region of interest" description="Disordered" evidence="4">
    <location>
        <begin position="319"/>
        <end position="341"/>
    </location>
</feature>
<keyword evidence="5" id="KW-1133">Transmembrane helix</keyword>
<protein>
    <recommendedName>
        <fullName evidence="6">FtsK domain-containing protein</fullName>
    </recommendedName>
</protein>
<dbReference type="InterPro" id="IPR002543">
    <property type="entry name" value="FtsK_dom"/>
</dbReference>
<evidence type="ECO:0000259" key="6">
    <source>
        <dbReference type="PROSITE" id="PS50901"/>
    </source>
</evidence>
<dbReference type="GO" id="GO:0003677">
    <property type="term" value="F:DNA binding"/>
    <property type="evidence" value="ECO:0007669"/>
    <property type="project" value="InterPro"/>
</dbReference>
<keyword evidence="5" id="KW-0812">Transmembrane</keyword>
<feature type="transmembrane region" description="Helical" evidence="5">
    <location>
        <begin position="234"/>
        <end position="251"/>
    </location>
</feature>
<dbReference type="PROSITE" id="PS50901">
    <property type="entry name" value="FTSK"/>
    <property type="match status" value="1"/>
</dbReference>